<reference evidence="2 3" key="1">
    <citation type="submission" date="2020-04" db="EMBL/GenBank/DDBJ databases">
        <title>Genome sequencing of novel species.</title>
        <authorList>
            <person name="Heo J."/>
            <person name="Kim S.-J."/>
            <person name="Kim J.-S."/>
            <person name="Hong S.-B."/>
            <person name="Kwon S.-W."/>
        </authorList>
    </citation>
    <scope>NUCLEOTIDE SEQUENCE [LARGE SCALE GENOMIC DNA]</scope>
    <source>
        <strain evidence="2 3">MFER-1</strain>
    </source>
</reference>
<dbReference type="EMBL" id="CP051680">
    <property type="protein sequence ID" value="QJD82631.1"/>
    <property type="molecule type" value="Genomic_DNA"/>
</dbReference>
<keyword evidence="2" id="KW-0378">Hydrolase</keyword>
<dbReference type="GO" id="GO:0016020">
    <property type="term" value="C:membrane"/>
    <property type="evidence" value="ECO:0007669"/>
    <property type="project" value="TreeGrafter"/>
</dbReference>
<dbReference type="Proteomes" id="UP000502248">
    <property type="component" value="Chromosome"/>
</dbReference>
<accession>A0A7Z2VG83</accession>
<dbReference type="Gene3D" id="3.40.50.1820">
    <property type="entry name" value="alpha/beta hydrolase"/>
    <property type="match status" value="1"/>
</dbReference>
<dbReference type="PANTHER" id="PTHR43798:SF33">
    <property type="entry name" value="HYDROLASE, PUTATIVE (AFU_ORTHOLOGUE AFUA_2G14860)-RELATED"/>
    <property type="match status" value="1"/>
</dbReference>
<protein>
    <submittedName>
        <fullName evidence="2">Alpha/beta hydrolase</fullName>
    </submittedName>
</protein>
<dbReference type="Pfam" id="PF00561">
    <property type="entry name" value="Abhydrolase_1"/>
    <property type="match status" value="1"/>
</dbReference>
<proteinExistence type="predicted"/>
<dbReference type="PANTHER" id="PTHR43798">
    <property type="entry name" value="MONOACYLGLYCEROL LIPASE"/>
    <property type="match status" value="1"/>
</dbReference>
<feature type="domain" description="AB hydrolase-1" evidence="1">
    <location>
        <begin position="28"/>
        <end position="129"/>
    </location>
</feature>
<dbReference type="SUPFAM" id="SSF53474">
    <property type="entry name" value="alpha/beta-Hydrolases"/>
    <property type="match status" value="1"/>
</dbReference>
<name>A0A7Z2VG83_9BACL</name>
<dbReference type="InterPro" id="IPR000073">
    <property type="entry name" value="AB_hydrolase_1"/>
</dbReference>
<dbReference type="KEGG" id="cheb:HH215_05115"/>
<evidence type="ECO:0000313" key="3">
    <source>
        <dbReference type="Proteomes" id="UP000502248"/>
    </source>
</evidence>
<dbReference type="InterPro" id="IPR029058">
    <property type="entry name" value="AB_hydrolase_fold"/>
</dbReference>
<dbReference type="AlphaFoldDB" id="A0A7Z2VG83"/>
<evidence type="ECO:0000313" key="2">
    <source>
        <dbReference type="EMBL" id="QJD82631.1"/>
    </source>
</evidence>
<evidence type="ECO:0000259" key="1">
    <source>
        <dbReference type="Pfam" id="PF00561"/>
    </source>
</evidence>
<sequence length="236" mass="26857">MEVRSSFVDHDGVRIHYLVANEHSSSVPVLICPGLSETAEEYMELMEYLSPRTCVALSFRGRGQSSTPDSGYDLKPHISDIEAVVRDAQLNRFHLFAYSRGVSYALGYAGNNASQIMSLVLQDYPAEHKQMPAGWVDEYIHQYLIPFSRQRNIRPEAVRGIGNESIQRTLAYPFDKRMLVLRGMLEGSLLDDEGIKQYKSMNGKLKVQQFSRSGHNIRSTEKELLFRVISDFINFS</sequence>
<dbReference type="RefSeq" id="WP_169278929.1">
    <property type="nucleotide sequence ID" value="NZ_CP051680.1"/>
</dbReference>
<dbReference type="InterPro" id="IPR050266">
    <property type="entry name" value="AB_hydrolase_sf"/>
</dbReference>
<keyword evidence="3" id="KW-1185">Reference proteome</keyword>
<gene>
    <name evidence="2" type="ORF">HH215_05115</name>
</gene>
<dbReference type="GO" id="GO:0016787">
    <property type="term" value="F:hydrolase activity"/>
    <property type="evidence" value="ECO:0007669"/>
    <property type="project" value="UniProtKB-KW"/>
</dbReference>
<organism evidence="2 3">
    <name type="scientific">Cohnella herbarum</name>
    <dbReference type="NCBI Taxonomy" id="2728023"/>
    <lineage>
        <taxon>Bacteria</taxon>
        <taxon>Bacillati</taxon>
        <taxon>Bacillota</taxon>
        <taxon>Bacilli</taxon>
        <taxon>Bacillales</taxon>
        <taxon>Paenibacillaceae</taxon>
        <taxon>Cohnella</taxon>
    </lineage>
</organism>